<comment type="caution">
    <text evidence="5">The sequence shown here is derived from an EMBL/GenBank/DDBJ whole genome shotgun (WGS) entry which is preliminary data.</text>
</comment>
<dbReference type="InterPro" id="IPR042197">
    <property type="entry name" value="Apaf_helical"/>
</dbReference>
<comment type="similarity">
    <text evidence="1">Belongs to the disease resistance NB-LRR family.</text>
</comment>
<dbReference type="AlphaFoldDB" id="A0A8J5KRQ0"/>
<reference evidence="5 6" key="1">
    <citation type="submission" date="2020-08" db="EMBL/GenBank/DDBJ databases">
        <title>Plant Genome Project.</title>
        <authorList>
            <person name="Zhang R.-G."/>
        </authorList>
    </citation>
    <scope>NUCLEOTIDE SEQUENCE [LARGE SCALE GENOMIC DNA]</scope>
    <source>
        <tissue evidence="5">Rhizome</tissue>
    </source>
</reference>
<dbReference type="PRINTS" id="PR00364">
    <property type="entry name" value="DISEASERSIST"/>
</dbReference>
<dbReference type="GO" id="GO:0043531">
    <property type="term" value="F:ADP binding"/>
    <property type="evidence" value="ECO:0007669"/>
    <property type="project" value="InterPro"/>
</dbReference>
<dbReference type="Pfam" id="PF00931">
    <property type="entry name" value="NB-ARC"/>
    <property type="match status" value="1"/>
</dbReference>
<sequence length="916" mass="103523">MTSIPFIPHYIIRSTSFLFPQPSSESECGQAAMETFFAGDIAKELIKELLNVVRQTYLCRPAAEQLKRSVDSLLPIIQEIRLSGVELPQHRQKQLSELADNLRLALDLARKAAASPRWNVYRSMQLARKMERIDHWITRWLERQVPAHLLADVHHIRVDYTARLDRIERTLDLTAASAVARGPVAFGTAPFSVFPETIEGFVPIRAPIAMWSPPATSCFPMPEMMEGLMMPTEAAAEAPVAMGKSPSSRFPVAEIMEGLMLAGEGVKPVGVGIRVGKEKVKEMLMEGINRIAVVGISGIGGSGKTTLAREICRDPEIRSYFEDRIYFETLSQSQNLESLKLRLWEQISGNIVLGVYNQIPQWQMELVPKDKGPFLLVLDDVWSVSELEELIFRVPGCKILVVSRFKFPAIVKSTYEMELLGEEDALSLFCHAAFEQTYIPSTVDQKLIKQVVEECKGLPLALKVIGASLRDQPPKFWLRAKNKLARGETISESHENKVLERMASSIDFLSGKARECFLDLGSFPEDKRIPLDVLINLWMELHDLDEEDAFAILVELSNKNLLTLLKDAQNRAGDIYSSYTELCVTQHDLLRDLALHVNNQEPLNTRRRLIMPRREKELPKEWERFKDQQLEAQIVSFNTGEMNESDWFQMHFPKTEVLILNFAADAYFLPPFLSVMPKLKTLILINYGASCTTLQNLSVFTSLSNLRSLWLEKIAVPPLPRTTVPLQNLRKVSLVLCELTNSLRCSKVELSLTFPRLSHLAIDHCIDITKLPSAICDINSLECLSISNCHDLSELPCEFGKLSSLGILRVYACPALKRLPQSICLLKGLKYLDISQSFNLQELPEELGHMTSLEKIDMRECSQLKTLPRSSSSLKSLGHVICDEDIASLWKEAEKDIPDLRIQVAEESFNLDWLVE</sequence>
<dbReference type="InterPro" id="IPR027417">
    <property type="entry name" value="P-loop_NTPase"/>
</dbReference>
<dbReference type="FunFam" id="1.10.8.430:FF:000003">
    <property type="entry name" value="Probable disease resistance protein At5g66910"/>
    <property type="match status" value="1"/>
</dbReference>
<dbReference type="InterPro" id="IPR056845">
    <property type="entry name" value="LRR_Zer-1"/>
</dbReference>
<dbReference type="InterPro" id="IPR002182">
    <property type="entry name" value="NB-ARC"/>
</dbReference>
<evidence type="ECO:0000256" key="3">
    <source>
        <dbReference type="ARBA" id="ARBA00022821"/>
    </source>
</evidence>
<protein>
    <recommendedName>
        <fullName evidence="4">RPW8 domain-containing protein</fullName>
    </recommendedName>
</protein>
<dbReference type="Gene3D" id="1.10.8.430">
    <property type="entry name" value="Helical domain of apoptotic protease-activating factors"/>
    <property type="match status" value="1"/>
</dbReference>
<proteinExistence type="inferred from homology"/>
<accession>A0A8J5KRQ0</accession>
<dbReference type="SUPFAM" id="SSF52058">
    <property type="entry name" value="L domain-like"/>
    <property type="match status" value="1"/>
</dbReference>
<dbReference type="InterPro" id="IPR036388">
    <property type="entry name" value="WH-like_DNA-bd_sf"/>
</dbReference>
<feature type="domain" description="RPW8" evidence="4">
    <location>
        <begin position="31"/>
        <end position="179"/>
    </location>
</feature>
<dbReference type="InterPro" id="IPR008808">
    <property type="entry name" value="Powdery_mildew-R_dom"/>
</dbReference>
<evidence type="ECO:0000313" key="5">
    <source>
        <dbReference type="EMBL" id="KAG6497318.1"/>
    </source>
</evidence>
<dbReference type="Pfam" id="PF25013">
    <property type="entry name" value="LRR_Zer-1"/>
    <property type="match status" value="1"/>
</dbReference>
<dbReference type="PANTHER" id="PTHR36766">
    <property type="entry name" value="PLANT BROAD-SPECTRUM MILDEW RESISTANCE PROTEIN RPW8"/>
    <property type="match status" value="1"/>
</dbReference>
<evidence type="ECO:0000313" key="6">
    <source>
        <dbReference type="Proteomes" id="UP000734854"/>
    </source>
</evidence>
<dbReference type="Pfam" id="PF05659">
    <property type="entry name" value="RPW8"/>
    <property type="match status" value="1"/>
</dbReference>
<keyword evidence="2" id="KW-0677">Repeat</keyword>
<dbReference type="Gene3D" id="1.10.10.10">
    <property type="entry name" value="Winged helix-like DNA-binding domain superfamily/Winged helix DNA-binding domain"/>
    <property type="match status" value="1"/>
</dbReference>
<keyword evidence="6" id="KW-1185">Reference proteome</keyword>
<evidence type="ECO:0000256" key="1">
    <source>
        <dbReference type="ARBA" id="ARBA00008894"/>
    </source>
</evidence>
<dbReference type="EMBL" id="JACMSC010000012">
    <property type="protein sequence ID" value="KAG6497318.1"/>
    <property type="molecule type" value="Genomic_DNA"/>
</dbReference>
<dbReference type="InterPro" id="IPR032675">
    <property type="entry name" value="LRR_dom_sf"/>
</dbReference>
<dbReference type="GO" id="GO:0006952">
    <property type="term" value="P:defense response"/>
    <property type="evidence" value="ECO:0007669"/>
    <property type="project" value="UniProtKB-KW"/>
</dbReference>
<evidence type="ECO:0000256" key="2">
    <source>
        <dbReference type="ARBA" id="ARBA00022737"/>
    </source>
</evidence>
<dbReference type="SUPFAM" id="SSF52540">
    <property type="entry name" value="P-loop containing nucleoside triphosphate hydrolases"/>
    <property type="match status" value="1"/>
</dbReference>
<gene>
    <name evidence="5" type="ORF">ZIOFF_045217</name>
</gene>
<dbReference type="PROSITE" id="PS51153">
    <property type="entry name" value="RPW8"/>
    <property type="match status" value="1"/>
</dbReference>
<dbReference type="Gene3D" id="3.80.10.10">
    <property type="entry name" value="Ribonuclease Inhibitor"/>
    <property type="match status" value="1"/>
</dbReference>
<dbReference type="Proteomes" id="UP000734854">
    <property type="component" value="Unassembled WGS sequence"/>
</dbReference>
<name>A0A8J5KRQ0_ZINOF</name>
<dbReference type="PANTHER" id="PTHR36766:SF30">
    <property type="entry name" value="TIR-NBS TYPE DISEASE RESISTANCE PROTEIN-RELATED"/>
    <property type="match status" value="1"/>
</dbReference>
<keyword evidence="3" id="KW-0611">Plant defense</keyword>
<organism evidence="5 6">
    <name type="scientific">Zingiber officinale</name>
    <name type="common">Ginger</name>
    <name type="synonym">Amomum zingiber</name>
    <dbReference type="NCBI Taxonomy" id="94328"/>
    <lineage>
        <taxon>Eukaryota</taxon>
        <taxon>Viridiplantae</taxon>
        <taxon>Streptophyta</taxon>
        <taxon>Embryophyta</taxon>
        <taxon>Tracheophyta</taxon>
        <taxon>Spermatophyta</taxon>
        <taxon>Magnoliopsida</taxon>
        <taxon>Liliopsida</taxon>
        <taxon>Zingiberales</taxon>
        <taxon>Zingiberaceae</taxon>
        <taxon>Zingiber</taxon>
    </lineage>
</organism>
<evidence type="ECO:0000259" key="4">
    <source>
        <dbReference type="PROSITE" id="PS51153"/>
    </source>
</evidence>
<dbReference type="Gene3D" id="3.40.50.300">
    <property type="entry name" value="P-loop containing nucleotide triphosphate hydrolases"/>
    <property type="match status" value="1"/>
</dbReference>